<proteinExistence type="predicted"/>
<sequence>MGKHAVPAPATVSIEKELPHIHVKTVANALKVDYRTIASHLQNIAGIEIEKNIFALRDLFLWFEEYAATKDNRKSANKVKKNNAIDLDNYDPSKYDSKALQLYGEVHMSDPMFYNALQDGALKQIKLYVGLQKLVNIDDTNRMLFNVLSTVATKLRAIPTLAKKKGLGAKEVDVLEDLLTDYQNDIYATLKETLQRIKLLEDERVSISRMMDGLGVDIYATAPYPVTVVKENGKDDEED</sequence>
<evidence type="ECO:0000313" key="1">
    <source>
        <dbReference type="EMBL" id="RIY36005.1"/>
    </source>
</evidence>
<gene>
    <name evidence="1" type="ORF">CKF58_06360</name>
</gene>
<keyword evidence="2" id="KW-1185">Reference proteome</keyword>
<organism evidence="1 2">
    <name type="scientific">Psittacicella hinzii</name>
    <dbReference type="NCBI Taxonomy" id="2028575"/>
    <lineage>
        <taxon>Bacteria</taxon>
        <taxon>Pseudomonadati</taxon>
        <taxon>Pseudomonadota</taxon>
        <taxon>Gammaproteobacteria</taxon>
        <taxon>Pasteurellales</taxon>
        <taxon>Psittacicellaceae</taxon>
        <taxon>Psittacicella</taxon>
    </lineage>
</organism>
<comment type="caution">
    <text evidence="1">The sequence shown here is derived from an EMBL/GenBank/DDBJ whole genome shotgun (WGS) entry which is preliminary data.</text>
</comment>
<protein>
    <submittedName>
        <fullName evidence="1">Uncharacterized protein</fullName>
    </submittedName>
</protein>
<dbReference type="OrthoDB" id="5691301at2"/>
<dbReference type="AlphaFoldDB" id="A0A3A1YEA8"/>
<evidence type="ECO:0000313" key="2">
    <source>
        <dbReference type="Proteomes" id="UP000265916"/>
    </source>
</evidence>
<dbReference type="Proteomes" id="UP000265916">
    <property type="component" value="Unassembled WGS sequence"/>
</dbReference>
<dbReference type="RefSeq" id="WP_119532104.1">
    <property type="nucleotide sequence ID" value="NZ_JBHSSP010000028.1"/>
</dbReference>
<name>A0A3A1YEA8_9GAMM</name>
<reference evidence="1 2" key="1">
    <citation type="submission" date="2017-08" db="EMBL/GenBank/DDBJ databases">
        <title>Reclassification of Bisgaard taxon 37 and 44.</title>
        <authorList>
            <person name="Christensen H."/>
        </authorList>
    </citation>
    <scope>NUCLEOTIDE SEQUENCE [LARGE SCALE GENOMIC DNA]</scope>
    <source>
        <strain evidence="1 2">111</strain>
    </source>
</reference>
<accession>A0A3A1YEA8</accession>
<dbReference type="EMBL" id="NRJG01000120">
    <property type="protein sequence ID" value="RIY36005.1"/>
    <property type="molecule type" value="Genomic_DNA"/>
</dbReference>